<dbReference type="Proteomes" id="UP000265000">
    <property type="component" value="Unplaced"/>
</dbReference>
<name>A0A3Q2Q8V6_FUNHE</name>
<protein>
    <submittedName>
        <fullName evidence="1">Chromosome 17 open reading frame 75</fullName>
    </submittedName>
</protein>
<reference evidence="1" key="1">
    <citation type="submission" date="2025-08" db="UniProtKB">
        <authorList>
            <consortium name="Ensembl"/>
        </authorList>
    </citation>
    <scope>IDENTIFICATION</scope>
</reference>
<dbReference type="GO" id="GO:0099041">
    <property type="term" value="P:vesicle tethering to Golgi"/>
    <property type="evidence" value="ECO:0007669"/>
    <property type="project" value="InterPro"/>
</dbReference>
<dbReference type="Ensembl" id="ENSFHET00000012640.1">
    <property type="protein sequence ID" value="ENSFHEP00000022527.1"/>
    <property type="gene ID" value="ENSFHEG00000003020.1"/>
</dbReference>
<dbReference type="GeneTree" id="ENSGT00390000005481"/>
<dbReference type="InterPro" id="IPR028280">
    <property type="entry name" value="Njmu-R1"/>
</dbReference>
<dbReference type="Pfam" id="PF15053">
    <property type="entry name" value="Njmu-R1"/>
    <property type="match status" value="1"/>
</dbReference>
<evidence type="ECO:0000313" key="2">
    <source>
        <dbReference type="Proteomes" id="UP000265000"/>
    </source>
</evidence>
<evidence type="ECO:0000313" key="1">
    <source>
        <dbReference type="Ensembl" id="ENSFHEP00000022527.1"/>
    </source>
</evidence>
<dbReference type="PANTHER" id="PTHR14416">
    <property type="entry name" value="PROTEIN NJMU-R1"/>
    <property type="match status" value="1"/>
</dbReference>
<dbReference type="GO" id="GO:0005802">
    <property type="term" value="C:trans-Golgi network"/>
    <property type="evidence" value="ECO:0007669"/>
    <property type="project" value="InterPro"/>
</dbReference>
<sequence>MFSSQTSSFQDSIDVEEKDEFDSEDIAGYSQKTQLNCYYTIYLYQATALDRSIFNGKTFFSSHNNFSLCSSDKNLIVEIEVFDSLCFLCSLPEQAVGCYCCLLEQERSPEQPDADGNGYVICFMGGSEKELDKYVQGLQSSLQTPEVRRLRPYLSRWYEESVMHIHRVVQLVQSNISFLLHAALSHTHVEVINADERTKADVSRFIKAASLQGLSQQDTTTASLCKAMSEDTQSDLTVDCSTSPPTLTNTGGWRSCNMTFLLYWFFFSGNPFKIIQFPSQLRTPLCWSAIHDMNSLKRFVRQAEMSHYALFRCCQFLRGCGNGDVLLQNARAEHSDLPEACNIIAVLDEFLSEQAEA</sequence>
<proteinExistence type="predicted"/>
<reference evidence="1" key="2">
    <citation type="submission" date="2025-09" db="UniProtKB">
        <authorList>
            <consortium name="Ensembl"/>
        </authorList>
    </citation>
    <scope>IDENTIFICATION</scope>
</reference>
<dbReference type="PANTHER" id="PTHR14416:SF2">
    <property type="entry name" value="PROTEIN NJMU-R1"/>
    <property type="match status" value="1"/>
</dbReference>
<organism evidence="1 2">
    <name type="scientific">Fundulus heteroclitus</name>
    <name type="common">Killifish</name>
    <name type="synonym">Mummichog</name>
    <dbReference type="NCBI Taxonomy" id="8078"/>
    <lineage>
        <taxon>Eukaryota</taxon>
        <taxon>Metazoa</taxon>
        <taxon>Chordata</taxon>
        <taxon>Craniata</taxon>
        <taxon>Vertebrata</taxon>
        <taxon>Euteleostomi</taxon>
        <taxon>Actinopterygii</taxon>
        <taxon>Neopterygii</taxon>
        <taxon>Teleostei</taxon>
        <taxon>Neoteleostei</taxon>
        <taxon>Acanthomorphata</taxon>
        <taxon>Ovalentaria</taxon>
        <taxon>Atherinomorphae</taxon>
        <taxon>Cyprinodontiformes</taxon>
        <taxon>Fundulidae</taxon>
        <taxon>Fundulus</taxon>
    </lineage>
</organism>
<dbReference type="AlphaFoldDB" id="A0A3Q2Q8V6"/>
<accession>A0A3Q2Q8V6</accession>
<keyword evidence="2" id="KW-1185">Reference proteome</keyword>